<dbReference type="RefSeq" id="WP_060528791.1">
    <property type="nucleotide sequence ID" value="NZ_CAXURO020000001.1"/>
</dbReference>
<keyword evidence="1" id="KW-0812">Transmembrane</keyword>
<evidence type="ECO:0000259" key="2">
    <source>
        <dbReference type="Pfam" id="PF00892"/>
    </source>
</evidence>
<dbReference type="InterPro" id="IPR000620">
    <property type="entry name" value="EamA_dom"/>
</dbReference>
<dbReference type="PANTHER" id="PTHR22911">
    <property type="entry name" value="ACYL-MALONYL CONDENSING ENZYME-RELATED"/>
    <property type="match status" value="1"/>
</dbReference>
<dbReference type="InterPro" id="IPR037185">
    <property type="entry name" value="EmrE-like"/>
</dbReference>
<feature type="transmembrane region" description="Helical" evidence="1">
    <location>
        <begin position="95"/>
        <end position="116"/>
    </location>
</feature>
<feature type="transmembrane region" description="Helical" evidence="1">
    <location>
        <begin position="39"/>
        <end position="58"/>
    </location>
</feature>
<evidence type="ECO:0000256" key="1">
    <source>
        <dbReference type="SAM" id="Phobius"/>
    </source>
</evidence>
<dbReference type="AlphaFoldDB" id="A0A9Q8Y9Q6"/>
<dbReference type="EMBL" id="CP098807">
    <property type="protein sequence ID" value="USJ24977.1"/>
    <property type="molecule type" value="Genomic_DNA"/>
</dbReference>
<dbReference type="Proteomes" id="UP001055460">
    <property type="component" value="Chromosome"/>
</dbReference>
<gene>
    <name evidence="3" type="ORF">NE863_08440</name>
</gene>
<sequence length="302" mass="32443">MQASTNFRGILFMCLAMVTFSCNDALVKSVTGAMNVGQIIFVRGLLTTLMVVLAAWHFRAFRPIGTLMRPVILLRIAMEALASVTYISALGQIPLANASAIMQALPLAVTLGAALFLGEPVGWRRWTAIIAGFIGVLIVLRPGPEGFTPAALTVVGCVFVTATRDLCTRRIGHDVPALYITVSTSLVTTLVGALLIQPMGGWQPMSTTTISHIAAASVLLMLGYQTIVLAMRAGDISVIAPFRYTSLIWSIAIGIFFFAEVPDHWMLVGVAIIIGSGLYTFYRETLRGRKAVAQRSLTGPLE</sequence>
<dbReference type="SUPFAM" id="SSF103481">
    <property type="entry name" value="Multidrug resistance efflux transporter EmrE"/>
    <property type="match status" value="2"/>
</dbReference>
<dbReference type="PANTHER" id="PTHR22911:SF135">
    <property type="entry name" value="BLR4310 PROTEIN"/>
    <property type="match status" value="1"/>
</dbReference>
<feature type="transmembrane region" description="Helical" evidence="1">
    <location>
        <begin position="123"/>
        <end position="140"/>
    </location>
</feature>
<dbReference type="Pfam" id="PF00892">
    <property type="entry name" value="EamA"/>
    <property type="match status" value="1"/>
</dbReference>
<reference evidence="3" key="1">
    <citation type="submission" date="2022-06" db="EMBL/GenBank/DDBJ databases">
        <title>Physiological and biochemical characterization and genomic elucidation of a strain of the genus Ensifer adhaerens M8 that combines arsenic oxidation and chromium reduction.</title>
        <authorList>
            <person name="Li X."/>
            <person name="Yu c."/>
        </authorList>
    </citation>
    <scope>NUCLEOTIDE SEQUENCE</scope>
    <source>
        <strain evidence="3">M8</strain>
    </source>
</reference>
<protein>
    <submittedName>
        <fullName evidence="3">DMT family transporter</fullName>
    </submittedName>
</protein>
<feature type="domain" description="EamA" evidence="2">
    <location>
        <begin position="8"/>
        <end position="140"/>
    </location>
</feature>
<feature type="transmembrane region" description="Helical" evidence="1">
    <location>
        <begin position="70"/>
        <end position="89"/>
    </location>
</feature>
<dbReference type="GO" id="GO:0016020">
    <property type="term" value="C:membrane"/>
    <property type="evidence" value="ECO:0007669"/>
    <property type="project" value="InterPro"/>
</dbReference>
<feature type="transmembrane region" description="Helical" evidence="1">
    <location>
        <begin position="146"/>
        <end position="163"/>
    </location>
</feature>
<feature type="transmembrane region" description="Helical" evidence="1">
    <location>
        <begin position="242"/>
        <end position="259"/>
    </location>
</feature>
<keyword evidence="1" id="KW-0472">Membrane</keyword>
<feature type="transmembrane region" description="Helical" evidence="1">
    <location>
        <begin position="265"/>
        <end position="282"/>
    </location>
</feature>
<organism evidence="3 4">
    <name type="scientific">Ensifer adhaerens</name>
    <name type="common">Sinorhizobium morelense</name>
    <dbReference type="NCBI Taxonomy" id="106592"/>
    <lineage>
        <taxon>Bacteria</taxon>
        <taxon>Pseudomonadati</taxon>
        <taxon>Pseudomonadota</taxon>
        <taxon>Alphaproteobacteria</taxon>
        <taxon>Hyphomicrobiales</taxon>
        <taxon>Rhizobiaceae</taxon>
        <taxon>Sinorhizobium/Ensifer group</taxon>
        <taxon>Ensifer</taxon>
    </lineage>
</organism>
<dbReference type="OrthoDB" id="7165334at2"/>
<evidence type="ECO:0000313" key="4">
    <source>
        <dbReference type="Proteomes" id="UP001055460"/>
    </source>
</evidence>
<keyword evidence="1" id="KW-1133">Transmembrane helix</keyword>
<accession>A0A9Q8Y9Q6</accession>
<evidence type="ECO:0000313" key="3">
    <source>
        <dbReference type="EMBL" id="USJ24977.1"/>
    </source>
</evidence>
<feature type="transmembrane region" description="Helical" evidence="1">
    <location>
        <begin position="175"/>
        <end position="197"/>
    </location>
</feature>
<name>A0A9Q8Y9Q6_ENSAD</name>
<feature type="transmembrane region" description="Helical" evidence="1">
    <location>
        <begin position="209"/>
        <end position="230"/>
    </location>
</feature>
<proteinExistence type="predicted"/>